<reference evidence="1" key="1">
    <citation type="journal article" date="2023" name="bioRxiv">
        <title>Improved chromosome-level genome assembly for marigold (Tagetes erecta).</title>
        <authorList>
            <person name="Jiang F."/>
            <person name="Yuan L."/>
            <person name="Wang S."/>
            <person name="Wang H."/>
            <person name="Xu D."/>
            <person name="Wang A."/>
            <person name="Fan W."/>
        </authorList>
    </citation>
    <scope>NUCLEOTIDE SEQUENCE</scope>
    <source>
        <strain evidence="1">WSJ</strain>
        <tissue evidence="1">Leaf</tissue>
    </source>
</reference>
<dbReference type="PANTHER" id="PTHR33116:SF78">
    <property type="entry name" value="OS12G0587133 PROTEIN"/>
    <property type="match status" value="1"/>
</dbReference>
<accession>A0AAD8KFJ9</accession>
<gene>
    <name evidence="1" type="ORF">QVD17_24373</name>
</gene>
<evidence type="ECO:0000313" key="2">
    <source>
        <dbReference type="Proteomes" id="UP001229421"/>
    </source>
</evidence>
<evidence type="ECO:0008006" key="3">
    <source>
        <dbReference type="Google" id="ProtNLM"/>
    </source>
</evidence>
<dbReference type="Proteomes" id="UP001229421">
    <property type="component" value="Unassembled WGS sequence"/>
</dbReference>
<evidence type="ECO:0000313" key="1">
    <source>
        <dbReference type="EMBL" id="KAK1421764.1"/>
    </source>
</evidence>
<protein>
    <recommendedName>
        <fullName evidence="3">Reverse transcriptase domain, Reverse transcriptase zinc-binding domain protein</fullName>
    </recommendedName>
</protein>
<sequence>MTSNCKSLIEKVDRRIDDWMNKSLSFAGRLQLITSVISSMYTYWASVLVIPASTVKDLERKMKGFLWQKDENDRAKAKVAWTDVCLPKSEGGKDVSIWHDNQGVERKFSIHIVWETIRHRSPKIWKKVRSFTDLGHIEGIWDNIVRFLITRGKWESINSIIDRLVIGATSYYVWQERNARLFTSNKRNPNQISALILENVRLKLVSMEKKKRLMNGNTIKRWNLEQTEDNDGKWDSIP</sequence>
<dbReference type="PANTHER" id="PTHR33116">
    <property type="entry name" value="REVERSE TRANSCRIPTASE ZINC-BINDING DOMAIN-CONTAINING PROTEIN-RELATED-RELATED"/>
    <property type="match status" value="1"/>
</dbReference>
<proteinExistence type="predicted"/>
<comment type="caution">
    <text evidence="1">The sequence shown here is derived from an EMBL/GenBank/DDBJ whole genome shotgun (WGS) entry which is preliminary data.</text>
</comment>
<organism evidence="1 2">
    <name type="scientific">Tagetes erecta</name>
    <name type="common">African marigold</name>
    <dbReference type="NCBI Taxonomy" id="13708"/>
    <lineage>
        <taxon>Eukaryota</taxon>
        <taxon>Viridiplantae</taxon>
        <taxon>Streptophyta</taxon>
        <taxon>Embryophyta</taxon>
        <taxon>Tracheophyta</taxon>
        <taxon>Spermatophyta</taxon>
        <taxon>Magnoliopsida</taxon>
        <taxon>eudicotyledons</taxon>
        <taxon>Gunneridae</taxon>
        <taxon>Pentapetalae</taxon>
        <taxon>asterids</taxon>
        <taxon>campanulids</taxon>
        <taxon>Asterales</taxon>
        <taxon>Asteraceae</taxon>
        <taxon>Asteroideae</taxon>
        <taxon>Heliantheae alliance</taxon>
        <taxon>Tageteae</taxon>
        <taxon>Tagetes</taxon>
    </lineage>
</organism>
<dbReference type="EMBL" id="JAUHHV010000006">
    <property type="protein sequence ID" value="KAK1421764.1"/>
    <property type="molecule type" value="Genomic_DNA"/>
</dbReference>
<keyword evidence="2" id="KW-1185">Reference proteome</keyword>
<dbReference type="AlphaFoldDB" id="A0AAD8KFJ9"/>
<name>A0AAD8KFJ9_TARER</name>